<dbReference type="AlphaFoldDB" id="A0A1S8KMG7"/>
<accession>A0A1S8KMG7</accession>
<comment type="caution">
    <text evidence="1">The sequence shown here is derived from an EMBL/GenBank/DDBJ whole genome shotgun (WGS) entry which is preliminary data.</text>
</comment>
<dbReference type="InterPro" id="IPR004843">
    <property type="entry name" value="Calcineurin-like_PHP"/>
</dbReference>
<dbReference type="InterPro" id="IPR051158">
    <property type="entry name" value="Metallophosphoesterase_sf"/>
</dbReference>
<dbReference type="PANTHER" id="PTHR31302:SF0">
    <property type="entry name" value="TRANSMEMBRANE PROTEIN WITH METALLOPHOSPHOESTERASE DOMAIN"/>
    <property type="match status" value="1"/>
</dbReference>
<sequence length="283" mass="31796">MFWIIIVAIILLGIYFFYQNRFINVTAYKLTVANLPTDLRGKKIVHISDLNFRANMNNGFVNTILSKIEKQEPDMIVVTGNTIYSTVEYLEETPVKEFFESLCQKAPTYVVTGNHDIENIGFDELGQLLVESGAHLLIDDAVYATFKNEQPHDGLVLMGFAERGDMNNIADPYLKNIELDAEMIDKPKILLAHHPEYFDKYLEDAAKAPDLTFSGHTLGGQIVLPYFGGLITTTQGLLPAYDYGLFVADDQPTKRMIVTRGMGNASIPVRLNNRIEIVTVILN</sequence>
<reference evidence="1 2" key="1">
    <citation type="submission" date="2017-01" db="EMBL/GenBank/DDBJ databases">
        <title>Complete Genome Sequence of Dolosigranulum pigrum isolated from a Patient with interstitial lung disease.</title>
        <authorList>
            <person name="Mukhopadhyay R."/>
            <person name="Joaquin J."/>
            <person name="Hogue R."/>
            <person name="Fitzgerald S."/>
            <person name="Jospin G."/>
            <person name="Eisen J.A."/>
            <person name="Chaturvedi V."/>
        </authorList>
    </citation>
    <scope>NUCLEOTIDE SEQUENCE [LARGE SCALE GENOMIC DNA]</scope>
    <source>
        <strain evidence="1 2">15S00348</strain>
    </source>
</reference>
<proteinExistence type="predicted"/>
<dbReference type="Gene3D" id="3.60.21.10">
    <property type="match status" value="1"/>
</dbReference>
<name>A0A1S8KMG7_9LACT</name>
<evidence type="ECO:0000313" key="2">
    <source>
        <dbReference type="Proteomes" id="UP000190409"/>
    </source>
</evidence>
<dbReference type="EMBL" id="MUYF01000003">
    <property type="protein sequence ID" value="OOL80906.1"/>
    <property type="molecule type" value="Genomic_DNA"/>
</dbReference>
<organism evidence="1 2">
    <name type="scientific">Dolosigranulum pigrum</name>
    <dbReference type="NCBI Taxonomy" id="29394"/>
    <lineage>
        <taxon>Bacteria</taxon>
        <taxon>Bacillati</taxon>
        <taxon>Bacillota</taxon>
        <taxon>Bacilli</taxon>
        <taxon>Lactobacillales</taxon>
        <taxon>Carnobacteriaceae</taxon>
        <taxon>Dolosigranulum</taxon>
    </lineage>
</organism>
<gene>
    <name evidence="1" type="ORF">BWX42_03240</name>
</gene>
<dbReference type="RefSeq" id="WP_077862424.1">
    <property type="nucleotide sequence ID" value="NZ_CALFGV010000021.1"/>
</dbReference>
<dbReference type="GO" id="GO:0016787">
    <property type="term" value="F:hydrolase activity"/>
    <property type="evidence" value="ECO:0007669"/>
    <property type="project" value="InterPro"/>
</dbReference>
<dbReference type="Pfam" id="PF00149">
    <property type="entry name" value="Metallophos"/>
    <property type="match status" value="1"/>
</dbReference>
<protein>
    <submittedName>
        <fullName evidence="1">Uncharacterized protein</fullName>
    </submittedName>
</protein>
<dbReference type="InterPro" id="IPR029052">
    <property type="entry name" value="Metallo-depent_PP-like"/>
</dbReference>
<dbReference type="SUPFAM" id="SSF56300">
    <property type="entry name" value="Metallo-dependent phosphatases"/>
    <property type="match status" value="1"/>
</dbReference>
<dbReference type="Proteomes" id="UP000190409">
    <property type="component" value="Unassembled WGS sequence"/>
</dbReference>
<evidence type="ECO:0000313" key="1">
    <source>
        <dbReference type="EMBL" id="OOL80906.1"/>
    </source>
</evidence>
<dbReference type="PANTHER" id="PTHR31302">
    <property type="entry name" value="TRANSMEMBRANE PROTEIN WITH METALLOPHOSPHOESTERASE DOMAIN-RELATED"/>
    <property type="match status" value="1"/>
</dbReference>